<keyword evidence="1" id="KW-0472">Membrane</keyword>
<dbReference type="KEGG" id="kfv:AS188_16100"/>
<dbReference type="AlphaFoldDB" id="A0A0U3I176"/>
<feature type="transmembrane region" description="Helical" evidence="1">
    <location>
        <begin position="7"/>
        <end position="27"/>
    </location>
</feature>
<dbReference type="EMBL" id="CP013255">
    <property type="protein sequence ID" value="ALU41408.1"/>
    <property type="molecule type" value="Genomic_DNA"/>
</dbReference>
<reference evidence="2 3" key="1">
    <citation type="submission" date="2015-11" db="EMBL/GenBank/DDBJ databases">
        <title>Complete Genome Sequence of Kocuria flava strain HO-9041.</title>
        <authorList>
            <person name="Zhou M."/>
            <person name="Dai J."/>
        </authorList>
    </citation>
    <scope>NUCLEOTIDE SEQUENCE [LARGE SCALE GENOMIC DNA]</scope>
    <source>
        <strain evidence="2 3">HO-9041</strain>
        <plasmid evidence="2 3">1</plasmid>
    </source>
</reference>
<name>A0A0U3I176_9MICC</name>
<dbReference type="Proteomes" id="UP000057181">
    <property type="component" value="Plasmid 1"/>
</dbReference>
<evidence type="ECO:0000313" key="3">
    <source>
        <dbReference type="Proteomes" id="UP000057181"/>
    </source>
</evidence>
<sequence>MMSAKGITLMTYGCFVAMAAAAIVFVFTGTTWNGGNETAAWMLFGAFFIYLLGFFIFNRKWATTKSTAQYLRAFDGTVTMEEAVHLLQKYSYLLLVGSLMFLIAGVSALVVY</sequence>
<keyword evidence="2" id="KW-0614">Plasmid</keyword>
<gene>
    <name evidence="2" type="ORF">AS188_16100</name>
</gene>
<keyword evidence="1" id="KW-0812">Transmembrane</keyword>
<feature type="transmembrane region" description="Helical" evidence="1">
    <location>
        <begin position="39"/>
        <end position="57"/>
    </location>
</feature>
<protein>
    <submittedName>
        <fullName evidence="2">Uncharacterized protein</fullName>
    </submittedName>
</protein>
<geneLocation type="plasmid" evidence="2">
    <name>1</name>
</geneLocation>
<evidence type="ECO:0000313" key="2">
    <source>
        <dbReference type="EMBL" id="ALU41408.1"/>
    </source>
</evidence>
<accession>A0A0U3I176</accession>
<keyword evidence="1" id="KW-1133">Transmembrane helix</keyword>
<feature type="transmembrane region" description="Helical" evidence="1">
    <location>
        <begin position="90"/>
        <end position="111"/>
    </location>
</feature>
<proteinExistence type="predicted"/>
<evidence type="ECO:0000256" key="1">
    <source>
        <dbReference type="SAM" id="Phobius"/>
    </source>
</evidence>
<organism evidence="2 3">
    <name type="scientific">Kocuria flava</name>
    <dbReference type="NCBI Taxonomy" id="446860"/>
    <lineage>
        <taxon>Bacteria</taxon>
        <taxon>Bacillati</taxon>
        <taxon>Actinomycetota</taxon>
        <taxon>Actinomycetes</taxon>
        <taxon>Micrococcales</taxon>
        <taxon>Micrococcaceae</taxon>
        <taxon>Kocuria</taxon>
    </lineage>
</organism>